<dbReference type="RefSeq" id="XP_012766026.1">
    <property type="nucleotide sequence ID" value="XM_012910572.1"/>
</dbReference>
<sequence>MAPVSGGDVALPSSIKRASSINEAGLRGDSHTYRTNWDERPSQASSVVDPPALTGATSAVSLEFAKIAARADAWLTAYTTACSVSERVNVFFTGLEVLRSAADARNAAQRNAQQESAALLLESIDSALASLSGILEVASSTTRSYSRLSGYKEQLERYRRFICGAGERVRVRSHSSATTDQIRDICEEVATISKNLQPLSHPGDADASANVSSLCDAYGVYMKRKKQRATRERWALFVGSRDKHTSQQPGSSSGGSSPQGETA</sequence>
<keyword evidence="3" id="KW-1185">Reference proteome</keyword>
<accession>A0A061D807</accession>
<proteinExistence type="predicted"/>
<evidence type="ECO:0000313" key="3">
    <source>
        <dbReference type="Proteomes" id="UP000033188"/>
    </source>
</evidence>
<dbReference type="EMBL" id="LK391707">
    <property type="protein sequence ID" value="CDR93840.1"/>
    <property type="molecule type" value="Genomic_DNA"/>
</dbReference>
<dbReference type="VEuPathDB" id="PiroplasmaDB:BBBOND_0101690"/>
<dbReference type="GeneID" id="24562381"/>
<organism evidence="2 3">
    <name type="scientific">Babesia bigemina</name>
    <dbReference type="NCBI Taxonomy" id="5866"/>
    <lineage>
        <taxon>Eukaryota</taxon>
        <taxon>Sar</taxon>
        <taxon>Alveolata</taxon>
        <taxon>Apicomplexa</taxon>
        <taxon>Aconoidasida</taxon>
        <taxon>Piroplasmida</taxon>
        <taxon>Babesiidae</taxon>
        <taxon>Babesia</taxon>
    </lineage>
</organism>
<feature type="region of interest" description="Disordered" evidence="1">
    <location>
        <begin position="26"/>
        <end position="50"/>
    </location>
</feature>
<feature type="compositionally biased region" description="Low complexity" evidence="1">
    <location>
        <begin position="246"/>
        <end position="263"/>
    </location>
</feature>
<dbReference type="KEGG" id="bbig:BBBOND_0101690"/>
<dbReference type="AlphaFoldDB" id="A0A061D807"/>
<evidence type="ECO:0000313" key="2">
    <source>
        <dbReference type="EMBL" id="CDR93840.1"/>
    </source>
</evidence>
<dbReference type="OrthoDB" id="191651at2759"/>
<name>A0A061D807_BABBI</name>
<gene>
    <name evidence="2" type="ORF">BBBOND_0101690</name>
</gene>
<dbReference type="Proteomes" id="UP000033188">
    <property type="component" value="Chromosome 1"/>
</dbReference>
<feature type="compositionally biased region" description="Basic and acidic residues" evidence="1">
    <location>
        <begin position="26"/>
        <end position="41"/>
    </location>
</feature>
<evidence type="ECO:0000256" key="1">
    <source>
        <dbReference type="SAM" id="MobiDB-lite"/>
    </source>
</evidence>
<protein>
    <submittedName>
        <fullName evidence="2">Uncharacterized protein</fullName>
    </submittedName>
</protein>
<feature type="region of interest" description="Disordered" evidence="1">
    <location>
        <begin position="238"/>
        <end position="263"/>
    </location>
</feature>
<reference evidence="3" key="1">
    <citation type="journal article" date="2014" name="Nucleic Acids Res.">
        <title>The evolutionary dynamics of variant antigen genes in Babesia reveal a history of genomic innovation underlying host-parasite interaction.</title>
        <authorList>
            <person name="Jackson A.P."/>
            <person name="Otto T.D."/>
            <person name="Darby A."/>
            <person name="Ramaprasad A."/>
            <person name="Xia D."/>
            <person name="Echaide I.E."/>
            <person name="Farber M."/>
            <person name="Gahlot S."/>
            <person name="Gamble J."/>
            <person name="Gupta D."/>
            <person name="Gupta Y."/>
            <person name="Jackson L."/>
            <person name="Malandrin L."/>
            <person name="Malas T.B."/>
            <person name="Moussa E."/>
            <person name="Nair M."/>
            <person name="Reid A.J."/>
            <person name="Sanders M."/>
            <person name="Sharma J."/>
            <person name="Tracey A."/>
            <person name="Quail M.A."/>
            <person name="Weir W."/>
            <person name="Wastling J.M."/>
            <person name="Hall N."/>
            <person name="Willadsen P."/>
            <person name="Lingelbach K."/>
            <person name="Shiels B."/>
            <person name="Tait A."/>
            <person name="Berriman M."/>
            <person name="Allred D.R."/>
            <person name="Pain A."/>
        </authorList>
    </citation>
    <scope>NUCLEOTIDE SEQUENCE [LARGE SCALE GENOMIC DNA]</scope>
    <source>
        <strain evidence="3">Bond</strain>
    </source>
</reference>